<keyword evidence="3" id="KW-1185">Reference proteome</keyword>
<evidence type="ECO:0000313" key="3">
    <source>
        <dbReference type="Proteomes" id="UP000501558"/>
    </source>
</evidence>
<evidence type="ECO:0000313" key="2">
    <source>
        <dbReference type="EMBL" id="QIW59639.1"/>
    </source>
</evidence>
<evidence type="ECO:0000256" key="1">
    <source>
        <dbReference type="ARBA" id="ARBA00009981"/>
    </source>
</evidence>
<accession>A0AAE6YNM6</accession>
<comment type="similarity">
    <text evidence="1">Belongs to the phD/YefM antitoxin family.</text>
</comment>
<organism evidence="2 3">
    <name type="scientific">Pseudolactococcus raffinolactis</name>
    <dbReference type="NCBI Taxonomy" id="1366"/>
    <lineage>
        <taxon>Bacteria</taxon>
        <taxon>Bacillati</taxon>
        <taxon>Bacillota</taxon>
        <taxon>Bacilli</taxon>
        <taxon>Lactobacillales</taxon>
        <taxon>Streptococcaceae</taxon>
        <taxon>Pseudolactococcus</taxon>
    </lineage>
</organism>
<gene>
    <name evidence="2" type="ORF">GU334_11635</name>
</gene>
<dbReference type="SUPFAM" id="SSF143120">
    <property type="entry name" value="YefM-like"/>
    <property type="match status" value="1"/>
</dbReference>
<protein>
    <submittedName>
        <fullName evidence="2">Uncharacterized protein</fullName>
    </submittedName>
</protein>
<keyword evidence="2" id="KW-0614">Plasmid</keyword>
<dbReference type="EMBL" id="CP047629">
    <property type="protein sequence ID" value="QIW59639.1"/>
    <property type="molecule type" value="Genomic_DNA"/>
</dbReference>
<dbReference type="AlphaFoldDB" id="A0AAE6YNM6"/>
<geneLocation type="plasmid" evidence="2 3">
    <name>pLraf_19_14_1</name>
</geneLocation>
<sequence length="67" mass="7640">MKKENTFINGEIVSSAEIRKSWKSIVDTVNHTKKPTYVLSNNIPTVVIMVLLRSLKIKRALSELRIS</sequence>
<reference evidence="2 3" key="1">
    <citation type="submission" date="2019-12" db="EMBL/GenBank/DDBJ databases">
        <title>Whole genome sequences of Lactococcus raffinolactis strains isolated from sewage.</title>
        <authorList>
            <person name="Ybazeta G."/>
            <person name="Ross M."/>
            <person name="Brabant-Kirwan D."/>
            <person name="Saleh M."/>
            <person name="Dillon J.A."/>
            <person name="Splinter K."/>
            <person name="Nokhbeh R."/>
        </authorList>
    </citation>
    <scope>NUCLEOTIDE SEQUENCE [LARGE SCALE GENOMIC DNA]</scope>
    <source>
        <strain evidence="2 3">Lr_19_14</strain>
        <plasmid evidence="2 3">pLraf_19_14_1</plasmid>
    </source>
</reference>
<proteinExistence type="inferred from homology"/>
<dbReference type="RefSeq" id="WP_167841699.1">
    <property type="nucleotide sequence ID" value="NZ_CP047629.1"/>
</dbReference>
<dbReference type="InterPro" id="IPR036165">
    <property type="entry name" value="YefM-like_sf"/>
</dbReference>
<dbReference type="Proteomes" id="UP000501558">
    <property type="component" value="Plasmid pLraf_19_14_1"/>
</dbReference>
<name>A0AAE6YNM6_9LACT</name>